<accession>A0A430AXT7</accession>
<dbReference type="RefSeq" id="WP_126812978.1">
    <property type="nucleotide sequence ID" value="NZ_NGKC01000004.1"/>
</dbReference>
<keyword evidence="1" id="KW-0472">Membrane</keyword>
<name>A0A430AXT7_9ENTE</name>
<feature type="transmembrane region" description="Helical" evidence="1">
    <location>
        <begin position="12"/>
        <end position="30"/>
    </location>
</feature>
<sequence>MTRKTIITILKVVSGMLLVAGYLLTGTYGLSPINQRLYQEALALQPVVDDLNFSEFRLSDYPVAIYDGKHDYVLDNGKDIAKRQPVLGALAATTYEVNGHYEVFIPEFKTYQMMEYGTADSESKKDVMESHFISMIWHEAFHAWQMTHYFPALKEWGTEELDIQEIDGNPAVKELYTHQYKLLKQAVLEEDTDIIKQLVRKFLNIEAQRQQLLPEEVIGFENRTELLEGSAYYVESQVILATAGKERYHDYYISDMAEYREGRIKYYVSGMAKLTLLDKLGVAWKNEFNMSRSITDLLAESLE</sequence>
<keyword evidence="1" id="KW-0812">Transmembrane</keyword>
<dbReference type="OrthoDB" id="161597at2"/>
<gene>
    <name evidence="2" type="ORF">CBF27_04885</name>
</gene>
<evidence type="ECO:0000313" key="3">
    <source>
        <dbReference type="Proteomes" id="UP000286773"/>
    </source>
</evidence>
<proteinExistence type="predicted"/>
<dbReference type="EMBL" id="NGKC01000004">
    <property type="protein sequence ID" value="RSU12877.1"/>
    <property type="molecule type" value="Genomic_DNA"/>
</dbReference>
<organism evidence="2 3">
    <name type="scientific">Vagococcus acidifermentans</name>
    <dbReference type="NCBI Taxonomy" id="564710"/>
    <lineage>
        <taxon>Bacteria</taxon>
        <taxon>Bacillati</taxon>
        <taxon>Bacillota</taxon>
        <taxon>Bacilli</taxon>
        <taxon>Lactobacillales</taxon>
        <taxon>Enterococcaceae</taxon>
        <taxon>Vagococcus</taxon>
    </lineage>
</organism>
<dbReference type="Proteomes" id="UP000286773">
    <property type="component" value="Unassembled WGS sequence"/>
</dbReference>
<evidence type="ECO:0000313" key="2">
    <source>
        <dbReference type="EMBL" id="RSU12877.1"/>
    </source>
</evidence>
<comment type="caution">
    <text evidence="2">The sequence shown here is derived from an EMBL/GenBank/DDBJ whole genome shotgun (WGS) entry which is preliminary data.</text>
</comment>
<evidence type="ECO:0000256" key="1">
    <source>
        <dbReference type="SAM" id="Phobius"/>
    </source>
</evidence>
<protein>
    <submittedName>
        <fullName evidence="2">Uncharacterized protein</fullName>
    </submittedName>
</protein>
<keyword evidence="3" id="KW-1185">Reference proteome</keyword>
<keyword evidence="1" id="KW-1133">Transmembrane helix</keyword>
<reference evidence="2 3" key="1">
    <citation type="submission" date="2017-05" db="EMBL/GenBank/DDBJ databases">
        <title>Vagococcus spp. assemblies.</title>
        <authorList>
            <person name="Gulvik C.A."/>
        </authorList>
    </citation>
    <scope>NUCLEOTIDE SEQUENCE [LARGE SCALE GENOMIC DNA]</scope>
    <source>
        <strain evidence="2 3">LMG 24798</strain>
    </source>
</reference>
<dbReference type="AlphaFoldDB" id="A0A430AXT7"/>